<dbReference type="AlphaFoldDB" id="A0A7J9NZ73"/>
<feature type="domain" description="AbiTii" evidence="1">
    <location>
        <begin position="3"/>
        <end position="170"/>
    </location>
</feature>
<dbReference type="InterPro" id="IPR041304">
    <property type="entry name" value="AbiTii"/>
</dbReference>
<comment type="caution">
    <text evidence="2">The sequence shown here is derived from an EMBL/GenBank/DDBJ whole genome shotgun (WGS) entry which is preliminary data.</text>
</comment>
<dbReference type="Proteomes" id="UP000522365">
    <property type="component" value="Unassembled WGS sequence"/>
</dbReference>
<proteinExistence type="predicted"/>
<dbReference type="Gene3D" id="3.40.50.450">
    <property type="match status" value="1"/>
</dbReference>
<dbReference type="SUPFAM" id="SSF52309">
    <property type="entry name" value="N-(deoxy)ribosyltransferase-like"/>
    <property type="match status" value="1"/>
</dbReference>
<accession>A0A7J9NZ73</accession>
<sequence length="445" mass="51297">MSSLVLELQEKAKDPEVSISKLLWDAKRVAIKAKDPEFEKWINNELNGYNSSIIPPYRKVNCKLVYKNISSDTWAKYLFGDPNLDSKLSSLDILTPIEELTNDHTNDPAHFEIPPYLESSLYKLHKKYEFSFEVDSDQIKRIINAVRRNIYDFTLKLERKGILTEDDKTSLSNPLPDSLPLRIINISKRIFADTDNGLSGSRIGEFFDEIIEELGDYKPTEEFYTGSFSSKKELFAHKLKHLPLKGQILALYLLCNNSEFKMNPKTHDLKAELDTEVQKLGLENEFKKYILKSTSKASKTTIFRESDFLINDKLVFIICPFCDPFDEICNDHIKPLVTSSFEDMVCVRADDIFYHRAFMDKVWKCINEARIIIADLTGRRANVFYELGIANALGKDVILLTQNMDDVPSDIHHIECIEYDLTPEGIEYLEHALKETMTTVLGKKY</sequence>
<reference evidence="2 3" key="1">
    <citation type="submission" date="2020-07" db="EMBL/GenBank/DDBJ databases">
        <title>Genomic Encyclopedia of Type Strains, Phase IV (KMG-V): Genome sequencing to study the core and pangenomes of soil and plant-associated prokaryotes.</title>
        <authorList>
            <person name="Whitman W."/>
        </authorList>
    </citation>
    <scope>NUCLEOTIDE SEQUENCE [LARGE SCALE GENOMIC DNA]</scope>
    <source>
        <strain evidence="2 3">S1</strain>
    </source>
</reference>
<protein>
    <recommendedName>
        <fullName evidence="1">AbiTii domain-containing protein</fullName>
    </recommendedName>
</protein>
<evidence type="ECO:0000313" key="3">
    <source>
        <dbReference type="Proteomes" id="UP000522365"/>
    </source>
</evidence>
<organism evidence="2 3">
    <name type="scientific">Methanococcus maripaludis</name>
    <name type="common">Methanococcus deltae</name>
    <dbReference type="NCBI Taxonomy" id="39152"/>
    <lineage>
        <taxon>Archaea</taxon>
        <taxon>Methanobacteriati</taxon>
        <taxon>Methanobacteriota</taxon>
        <taxon>Methanomada group</taxon>
        <taxon>Methanococci</taxon>
        <taxon>Methanococcales</taxon>
        <taxon>Methanococcaceae</taxon>
        <taxon>Methanococcus</taxon>
    </lineage>
</organism>
<dbReference type="EMBL" id="JACDUK010000002">
    <property type="protein sequence ID" value="MBA2852988.1"/>
    <property type="molecule type" value="Genomic_DNA"/>
</dbReference>
<dbReference type="RefSeq" id="WP_181504135.1">
    <property type="nucleotide sequence ID" value="NZ_JACDUK010000002.1"/>
</dbReference>
<evidence type="ECO:0000313" key="2">
    <source>
        <dbReference type="EMBL" id="MBA2852988.1"/>
    </source>
</evidence>
<gene>
    <name evidence="2" type="ORF">HNP89_000945</name>
</gene>
<evidence type="ECO:0000259" key="1">
    <source>
        <dbReference type="Pfam" id="PF18864"/>
    </source>
</evidence>
<dbReference type="Pfam" id="PF18864">
    <property type="entry name" value="AbiTii"/>
    <property type="match status" value="1"/>
</dbReference>
<name>A0A7J9NZ73_METMI</name>